<feature type="compositionally biased region" description="Polar residues" evidence="1">
    <location>
        <begin position="1"/>
        <end position="10"/>
    </location>
</feature>
<evidence type="ECO:0000313" key="2">
    <source>
        <dbReference type="EMBL" id="KAH0456595.1"/>
    </source>
</evidence>
<feature type="region of interest" description="Disordered" evidence="1">
    <location>
        <begin position="1"/>
        <end position="22"/>
    </location>
</feature>
<comment type="caution">
    <text evidence="2">The sequence shown here is derived from an EMBL/GenBank/DDBJ whole genome shotgun (WGS) entry which is preliminary data.</text>
</comment>
<dbReference type="AlphaFoldDB" id="A0AAV7GK56"/>
<evidence type="ECO:0000256" key="1">
    <source>
        <dbReference type="SAM" id="MobiDB-lite"/>
    </source>
</evidence>
<dbReference type="Proteomes" id="UP000775213">
    <property type="component" value="Unassembled WGS sequence"/>
</dbReference>
<organism evidence="2 3">
    <name type="scientific">Dendrobium chrysotoxum</name>
    <name type="common">Orchid</name>
    <dbReference type="NCBI Taxonomy" id="161865"/>
    <lineage>
        <taxon>Eukaryota</taxon>
        <taxon>Viridiplantae</taxon>
        <taxon>Streptophyta</taxon>
        <taxon>Embryophyta</taxon>
        <taxon>Tracheophyta</taxon>
        <taxon>Spermatophyta</taxon>
        <taxon>Magnoliopsida</taxon>
        <taxon>Liliopsida</taxon>
        <taxon>Asparagales</taxon>
        <taxon>Orchidaceae</taxon>
        <taxon>Epidendroideae</taxon>
        <taxon>Malaxideae</taxon>
        <taxon>Dendrobiinae</taxon>
        <taxon>Dendrobium</taxon>
    </lineage>
</organism>
<proteinExistence type="predicted"/>
<protein>
    <submittedName>
        <fullName evidence="2">Uncharacterized protein</fullName>
    </submittedName>
</protein>
<accession>A0AAV7GK56</accession>
<reference evidence="2 3" key="1">
    <citation type="journal article" date="2021" name="Hortic Res">
        <title>Chromosome-scale assembly of the Dendrobium chrysotoxum genome enhances the understanding of orchid evolution.</title>
        <authorList>
            <person name="Zhang Y."/>
            <person name="Zhang G.Q."/>
            <person name="Zhang D."/>
            <person name="Liu X.D."/>
            <person name="Xu X.Y."/>
            <person name="Sun W.H."/>
            <person name="Yu X."/>
            <person name="Zhu X."/>
            <person name="Wang Z.W."/>
            <person name="Zhao X."/>
            <person name="Zhong W.Y."/>
            <person name="Chen H."/>
            <person name="Yin W.L."/>
            <person name="Huang T."/>
            <person name="Niu S.C."/>
            <person name="Liu Z.J."/>
        </authorList>
    </citation>
    <scope>NUCLEOTIDE SEQUENCE [LARGE SCALE GENOMIC DNA]</scope>
    <source>
        <strain evidence="2">Lindl</strain>
    </source>
</reference>
<evidence type="ECO:0000313" key="3">
    <source>
        <dbReference type="Proteomes" id="UP000775213"/>
    </source>
</evidence>
<dbReference type="EMBL" id="JAGFBR010000013">
    <property type="protein sequence ID" value="KAH0456595.1"/>
    <property type="molecule type" value="Genomic_DNA"/>
</dbReference>
<gene>
    <name evidence="2" type="ORF">IEQ34_014502</name>
</gene>
<sequence length="135" mass="15384">MCLNPTSLMSPSWDAATPASPPFRRPPPSDISLDFVYHHQLGLKDPSPFLERFLTCPMIFLKAKLSIACYNLDHSTRFEICNHLVVVACDCFYSSEIDRVLIPGGYWISFWTRYPLKEILQRLGNNTRRSATTTG</sequence>
<keyword evidence="3" id="KW-1185">Reference proteome</keyword>
<name>A0AAV7GK56_DENCH</name>